<reference evidence="2" key="1">
    <citation type="journal article" date="2012" name="Lett. Appl. Microbiol.">
        <title>First description of ColE-type plasmid in Aeromonas spp. carrying quinolone resistance (qnrS2) gene.</title>
        <authorList>
            <person name="Han J.E."/>
            <person name="Kim J.H."/>
            <person name="Choresca C.H.Jr."/>
            <person name="Shin S.P."/>
            <person name="Jun J.W."/>
            <person name="Chai J.Y."/>
            <person name="Park S.C."/>
        </authorList>
    </citation>
    <scope>NUCLEOTIDE SEQUENCE</scope>
    <source>
        <plasmid evidence="2">pAQ2-1</plasmid>
    </source>
</reference>
<feature type="region of interest" description="Disordered" evidence="1">
    <location>
        <begin position="1"/>
        <end position="27"/>
    </location>
</feature>
<dbReference type="AlphaFoldDB" id="G9GAZ6"/>
<keyword evidence="2" id="KW-0614">Plasmid</keyword>
<dbReference type="EMBL" id="JN315884">
    <property type="protein sequence ID" value="AEW70681.1"/>
    <property type="molecule type" value="Genomic_DNA"/>
</dbReference>
<organism evidence="2">
    <name type="scientific">Aeromonas sobria</name>
    <dbReference type="NCBI Taxonomy" id="646"/>
    <lineage>
        <taxon>Bacteria</taxon>
        <taxon>Pseudomonadati</taxon>
        <taxon>Pseudomonadota</taxon>
        <taxon>Gammaproteobacteria</taxon>
        <taxon>Aeromonadales</taxon>
        <taxon>Aeromonadaceae</taxon>
        <taxon>Aeromonas</taxon>
    </lineage>
</organism>
<protein>
    <submittedName>
        <fullName evidence="2">RepA</fullName>
    </submittedName>
</protein>
<name>G9GAZ6_AERSO</name>
<proteinExistence type="predicted"/>
<geneLocation type="plasmid" evidence="2">
    <name>pAQ2-1</name>
</geneLocation>
<evidence type="ECO:0000256" key="1">
    <source>
        <dbReference type="SAM" id="MobiDB-lite"/>
    </source>
</evidence>
<evidence type="ECO:0000313" key="2">
    <source>
        <dbReference type="EMBL" id="AEW70681.1"/>
    </source>
</evidence>
<sequence length="135" mass="14264">MCPNNVIRERGRGEVPPHPTGDALGRGLDLRHGQRATLLTAKRIGALTSRSHRIGPSLIPVGPPIRSNRAVGPFTYVIEHRDVTPQPANLFATAAAIGRQIGVWAELGEVVEAVGLDLVPDGEPIAMGGVFGDQP</sequence>
<accession>G9GAZ6</accession>